<sequence>MAAQCVQNNIDNLLPRLEEKPVKPPRYISTFRPSVKCEAAKNKAQCKTMGPAKVAVPTPNNFLQKHSKEPKLPAKKKEQDSKKLPALSVPRRTDRPVMGIQSKKNFINTNAVAAIKGLPKKPQPIYVDRRQGDKYLLEPSGLVPKYIKKKDYGITPKYVTQRNEETKRAQEEYEARILEDLKKRAMKRLSDDERRSLLQGLKKNWEEVYHEFQGLPVQIDTVPKKLHKEKLELQMKQLEHDIEVIEKHKVIYIANELSSGSMVGIQGATIALKLNFPAPQDANSAEIEGGEKLHSSLQCHSSTCCGTGVTKVLECRETA</sequence>
<dbReference type="InterPro" id="IPR052102">
    <property type="entry name" value="Enkurin_domain-protein"/>
</dbReference>
<evidence type="ECO:0000256" key="6">
    <source>
        <dbReference type="SAM" id="MobiDB-lite"/>
    </source>
</evidence>
<dbReference type="Pfam" id="PF13864">
    <property type="entry name" value="Enkurin"/>
    <property type="match status" value="1"/>
</dbReference>
<dbReference type="EMBL" id="LSYS01003958">
    <property type="protein sequence ID" value="OPJ81717.1"/>
    <property type="molecule type" value="Genomic_DNA"/>
</dbReference>
<dbReference type="GO" id="GO:0005879">
    <property type="term" value="C:axonemal microtubule"/>
    <property type="evidence" value="ECO:0007669"/>
    <property type="project" value="TreeGrafter"/>
</dbReference>
<proteinExistence type="predicted"/>
<evidence type="ECO:0000313" key="8">
    <source>
        <dbReference type="EMBL" id="OPJ81717.1"/>
    </source>
</evidence>
<dbReference type="GO" id="GO:0005516">
    <property type="term" value="F:calmodulin binding"/>
    <property type="evidence" value="ECO:0007669"/>
    <property type="project" value="TreeGrafter"/>
</dbReference>
<dbReference type="PANTHER" id="PTHR21490:SF0">
    <property type="entry name" value="ENKURIN"/>
    <property type="match status" value="1"/>
</dbReference>
<dbReference type="STRING" id="372326.A0A1V4KCV0"/>
<evidence type="ECO:0000313" key="9">
    <source>
        <dbReference type="Proteomes" id="UP000190648"/>
    </source>
</evidence>
<evidence type="ECO:0000256" key="3">
    <source>
        <dbReference type="ARBA" id="ARBA00022490"/>
    </source>
</evidence>
<keyword evidence="3" id="KW-0963">Cytoplasm</keyword>
<comment type="caution">
    <text evidence="8">The sequence shown here is derived from an EMBL/GenBank/DDBJ whole genome shotgun (WGS) entry which is preliminary data.</text>
</comment>
<keyword evidence="5" id="KW-0966">Cell projection</keyword>
<comment type="subcellular location">
    <subcellularLocation>
        <location evidence="1">Cell projection</location>
        <location evidence="1">Cilium</location>
    </subcellularLocation>
    <subcellularLocation>
        <location evidence="2">Cytoplasm</location>
        <location evidence="2">Cytoskeleton</location>
    </subcellularLocation>
</comment>
<evidence type="ECO:0000259" key="7">
    <source>
        <dbReference type="PROSITE" id="PS51665"/>
    </source>
</evidence>
<dbReference type="AlphaFoldDB" id="A0A1V4KCV0"/>
<accession>A0A1V4KCV0</accession>
<dbReference type="PANTHER" id="PTHR21490">
    <property type="entry name" value="ENKURIN-RELATED"/>
    <property type="match status" value="1"/>
</dbReference>
<feature type="compositionally biased region" description="Basic and acidic residues" evidence="6">
    <location>
        <begin position="66"/>
        <end position="83"/>
    </location>
</feature>
<dbReference type="PROSITE" id="PS51665">
    <property type="entry name" value="ENKURIN"/>
    <property type="match status" value="1"/>
</dbReference>
<dbReference type="InterPro" id="IPR027012">
    <property type="entry name" value="Enkurin_dom"/>
</dbReference>
<keyword evidence="9" id="KW-1185">Reference proteome</keyword>
<evidence type="ECO:0000256" key="1">
    <source>
        <dbReference type="ARBA" id="ARBA00004138"/>
    </source>
</evidence>
<name>A0A1V4KCV0_PATFA</name>
<dbReference type="GO" id="GO:0001669">
    <property type="term" value="C:acrosomal vesicle"/>
    <property type="evidence" value="ECO:0007669"/>
    <property type="project" value="TreeGrafter"/>
</dbReference>
<evidence type="ECO:0000256" key="4">
    <source>
        <dbReference type="ARBA" id="ARBA00023212"/>
    </source>
</evidence>
<organism evidence="8 9">
    <name type="scientific">Patagioenas fasciata monilis</name>
    <dbReference type="NCBI Taxonomy" id="372326"/>
    <lineage>
        <taxon>Eukaryota</taxon>
        <taxon>Metazoa</taxon>
        <taxon>Chordata</taxon>
        <taxon>Craniata</taxon>
        <taxon>Vertebrata</taxon>
        <taxon>Euteleostomi</taxon>
        <taxon>Archelosauria</taxon>
        <taxon>Archosauria</taxon>
        <taxon>Dinosauria</taxon>
        <taxon>Saurischia</taxon>
        <taxon>Theropoda</taxon>
        <taxon>Coelurosauria</taxon>
        <taxon>Aves</taxon>
        <taxon>Neognathae</taxon>
        <taxon>Neoaves</taxon>
        <taxon>Columbimorphae</taxon>
        <taxon>Columbiformes</taxon>
        <taxon>Columbidae</taxon>
        <taxon>Patagioenas</taxon>
    </lineage>
</organism>
<protein>
    <submittedName>
        <fullName evidence="8">Enkurin</fullName>
    </submittedName>
</protein>
<feature type="domain" description="Enkurin" evidence="7">
    <location>
        <begin position="161"/>
        <end position="253"/>
    </location>
</feature>
<evidence type="ECO:0000256" key="2">
    <source>
        <dbReference type="ARBA" id="ARBA00004245"/>
    </source>
</evidence>
<dbReference type="OrthoDB" id="2123594at2759"/>
<keyword evidence="4" id="KW-0206">Cytoskeleton</keyword>
<gene>
    <name evidence="8" type="primary">ENKUR</name>
    <name evidence="8" type="ORF">AV530_014283</name>
</gene>
<feature type="region of interest" description="Disordered" evidence="6">
    <location>
        <begin position="57"/>
        <end position="85"/>
    </location>
</feature>
<reference evidence="8 9" key="1">
    <citation type="submission" date="2016-02" db="EMBL/GenBank/DDBJ databases">
        <title>Band-tailed pigeon sequencing and assembly.</title>
        <authorList>
            <person name="Soares A.E."/>
            <person name="Novak B.J."/>
            <person name="Rice E.S."/>
            <person name="O'Connell B."/>
            <person name="Chang D."/>
            <person name="Weber S."/>
            <person name="Shapiro B."/>
        </authorList>
    </citation>
    <scope>NUCLEOTIDE SEQUENCE [LARGE SCALE GENOMIC DNA]</scope>
    <source>
        <strain evidence="8">BTP2013</strain>
        <tissue evidence="8">Blood</tissue>
    </source>
</reference>
<evidence type="ECO:0000256" key="5">
    <source>
        <dbReference type="ARBA" id="ARBA00023273"/>
    </source>
</evidence>
<dbReference type="Proteomes" id="UP000190648">
    <property type="component" value="Unassembled WGS sequence"/>
</dbReference>